<protein>
    <submittedName>
        <fullName evidence="3">Rhodanese-related sulfurtransferase</fullName>
    </submittedName>
</protein>
<sequence>MPSPQSVTPQIAQQLLKMGAVLVDIRLIDEYAREHIPHSVSCPMASLNADKLREVLSGANSVIFLCLSGMRSHQHRAQLAEAAGTAQTYLLSGGLQAWKRAGLPIVKGERPSVDIMRQVQIVAGGTVLAGVILGQVMHPAFYWLAGVFGAGLLFAGISGYCGLARALMRMPWNRER</sequence>
<feature type="transmembrane region" description="Helical" evidence="1">
    <location>
        <begin position="119"/>
        <end position="137"/>
    </location>
</feature>
<dbReference type="GO" id="GO:0004792">
    <property type="term" value="F:thiosulfate-cyanide sulfurtransferase activity"/>
    <property type="evidence" value="ECO:0007669"/>
    <property type="project" value="TreeGrafter"/>
</dbReference>
<dbReference type="SUPFAM" id="SSF52821">
    <property type="entry name" value="Rhodanese/Cell cycle control phosphatase"/>
    <property type="match status" value="1"/>
</dbReference>
<keyword evidence="4" id="KW-1185">Reference proteome</keyword>
<proteinExistence type="predicted"/>
<dbReference type="Gene3D" id="6.10.140.1340">
    <property type="match status" value="1"/>
</dbReference>
<dbReference type="Proteomes" id="UP000187280">
    <property type="component" value="Unassembled WGS sequence"/>
</dbReference>
<dbReference type="RefSeq" id="WP_026743370.1">
    <property type="nucleotide sequence ID" value="NZ_FNQS01000005.1"/>
</dbReference>
<reference evidence="3 4" key="1">
    <citation type="submission" date="2016-10" db="EMBL/GenBank/DDBJ databases">
        <authorList>
            <person name="de Groot N.N."/>
        </authorList>
    </citation>
    <scope>NUCLEOTIDE SEQUENCE [LARGE SCALE GENOMIC DNA]</scope>
    <source>
        <strain evidence="3 4">ATCC 29281</strain>
    </source>
</reference>
<keyword evidence="3" id="KW-0808">Transferase</keyword>
<evidence type="ECO:0000313" key="3">
    <source>
        <dbReference type="EMBL" id="SEA51897.1"/>
    </source>
</evidence>
<dbReference type="Pfam" id="PF11127">
    <property type="entry name" value="YgaP-like_TM"/>
    <property type="match status" value="1"/>
</dbReference>
<feature type="transmembrane region" description="Helical" evidence="1">
    <location>
        <begin position="143"/>
        <end position="167"/>
    </location>
</feature>
<dbReference type="PANTHER" id="PTHR44086">
    <property type="entry name" value="THIOSULFATE SULFURTRANSFERASE RDL2, MITOCHONDRIAL-RELATED"/>
    <property type="match status" value="1"/>
</dbReference>
<dbReference type="InterPro" id="IPR036873">
    <property type="entry name" value="Rhodanese-like_dom_sf"/>
</dbReference>
<dbReference type="STRING" id="71657.SAMN02982996_01821"/>
<dbReference type="Gene3D" id="3.40.250.10">
    <property type="entry name" value="Rhodanese-like domain"/>
    <property type="match status" value="1"/>
</dbReference>
<dbReference type="InterPro" id="IPR001763">
    <property type="entry name" value="Rhodanese-like_dom"/>
</dbReference>
<keyword evidence="1" id="KW-1133">Transmembrane helix</keyword>
<keyword evidence="1" id="KW-0472">Membrane</keyword>
<feature type="domain" description="Rhodanese" evidence="2">
    <location>
        <begin position="16"/>
        <end position="107"/>
    </location>
</feature>
<evidence type="ECO:0000256" key="1">
    <source>
        <dbReference type="SAM" id="Phobius"/>
    </source>
</evidence>
<dbReference type="PROSITE" id="PS50206">
    <property type="entry name" value="RHODANESE_3"/>
    <property type="match status" value="1"/>
</dbReference>
<dbReference type="AlphaFoldDB" id="A0A1H4BV01"/>
<gene>
    <name evidence="3" type="ORF">SAMN02982996_01821</name>
</gene>
<evidence type="ECO:0000313" key="4">
    <source>
        <dbReference type="Proteomes" id="UP000187280"/>
    </source>
</evidence>
<dbReference type="InterPro" id="IPR021309">
    <property type="entry name" value="YgaP-like_TM"/>
</dbReference>
<name>A0A1H4BV01_9GAMM</name>
<dbReference type="SMART" id="SM00450">
    <property type="entry name" value="RHOD"/>
    <property type="match status" value="1"/>
</dbReference>
<accession>A0A1H4BV01</accession>
<dbReference type="GeneID" id="97764696"/>
<dbReference type="EMBL" id="FNQS01000005">
    <property type="protein sequence ID" value="SEA51897.1"/>
    <property type="molecule type" value="Genomic_DNA"/>
</dbReference>
<dbReference type="Pfam" id="PF00581">
    <property type="entry name" value="Rhodanese"/>
    <property type="match status" value="1"/>
</dbReference>
<organism evidence="3 4">
    <name type="scientific">Lonsdalea quercina</name>
    <dbReference type="NCBI Taxonomy" id="71657"/>
    <lineage>
        <taxon>Bacteria</taxon>
        <taxon>Pseudomonadati</taxon>
        <taxon>Pseudomonadota</taxon>
        <taxon>Gammaproteobacteria</taxon>
        <taxon>Enterobacterales</taxon>
        <taxon>Pectobacteriaceae</taxon>
        <taxon>Lonsdalea</taxon>
    </lineage>
</organism>
<dbReference type="PANTHER" id="PTHR44086:SF10">
    <property type="entry name" value="THIOSULFATE SULFURTRANSFERASE_RHODANESE-LIKE DOMAIN-CONTAINING PROTEIN 3"/>
    <property type="match status" value="1"/>
</dbReference>
<evidence type="ECO:0000259" key="2">
    <source>
        <dbReference type="PROSITE" id="PS50206"/>
    </source>
</evidence>
<keyword evidence="1" id="KW-0812">Transmembrane</keyword>